<proteinExistence type="predicted"/>
<name>A0A250AYG2_9GAMM</name>
<gene>
    <name evidence="4" type="ORF">AWC35_06510</name>
</gene>
<accession>A0A250AYG2</accession>
<evidence type="ECO:0000313" key="4">
    <source>
        <dbReference type="EMBL" id="ATA19023.1"/>
    </source>
</evidence>
<protein>
    <recommendedName>
        <fullName evidence="3">DUF3251 domain-containing protein</fullName>
    </recommendedName>
</protein>
<dbReference type="InterPro" id="IPR037125">
    <property type="entry name" value="YajI-like_sf"/>
</dbReference>
<feature type="coiled-coil region" evidence="1">
    <location>
        <begin position="27"/>
        <end position="54"/>
    </location>
</feature>
<feature type="domain" description="DUF3251" evidence="3">
    <location>
        <begin position="21"/>
        <end position="178"/>
    </location>
</feature>
<keyword evidence="1" id="KW-0175">Coiled coil</keyword>
<feature type="signal peptide" evidence="2">
    <location>
        <begin position="1"/>
        <end position="24"/>
    </location>
</feature>
<keyword evidence="2" id="KW-0732">Signal</keyword>
<dbReference type="Gene3D" id="2.60.40.1620">
    <property type="entry name" value="Lipoprotein YajI-like"/>
    <property type="match status" value="1"/>
</dbReference>
<feature type="chain" id="PRO_5012738540" description="DUF3251 domain-containing protein" evidence="2">
    <location>
        <begin position="25"/>
        <end position="185"/>
    </location>
</feature>
<evidence type="ECO:0000313" key="5">
    <source>
        <dbReference type="Proteomes" id="UP000217182"/>
    </source>
</evidence>
<evidence type="ECO:0000256" key="2">
    <source>
        <dbReference type="SAM" id="SignalP"/>
    </source>
</evidence>
<sequence>MSSTRYRPACLLATAVLLAGCAQQTEIPKLHNQVVELKQKLSTLTNQATALEQQNQLNQNSTRGAYLLPAANSPAKLQSSIGELSIALTQIRPEAGGTQAVLQLQVPSGHTLAPFHAVVEWGPLDSASGKPLSAGSLSQPIVVGDTQPASSERQVELRFSGVTPEQLGYVRLHSITPRDAQSPAP</sequence>
<evidence type="ECO:0000256" key="1">
    <source>
        <dbReference type="SAM" id="Coils"/>
    </source>
</evidence>
<reference evidence="4 5" key="1">
    <citation type="submission" date="2016-01" db="EMBL/GenBank/DDBJ databases">
        <authorList>
            <person name="Oliw E.H."/>
        </authorList>
    </citation>
    <scope>NUCLEOTIDE SEQUENCE [LARGE SCALE GENOMIC DNA]</scope>
    <source>
        <strain evidence="4 5">FRB97</strain>
    </source>
</reference>
<keyword evidence="5" id="KW-1185">Reference proteome</keyword>
<dbReference type="Proteomes" id="UP000217182">
    <property type="component" value="Chromosome"/>
</dbReference>
<dbReference type="NCBIfam" id="NF008575">
    <property type="entry name" value="PRK11530.1"/>
    <property type="match status" value="1"/>
</dbReference>
<dbReference type="OrthoDB" id="6504692at2"/>
<dbReference type="EMBL" id="CP014136">
    <property type="protein sequence ID" value="ATA19023.1"/>
    <property type="molecule type" value="Genomic_DNA"/>
</dbReference>
<dbReference type="InterPro" id="IPR021658">
    <property type="entry name" value="DUF3251"/>
</dbReference>
<evidence type="ECO:0000259" key="3">
    <source>
        <dbReference type="Pfam" id="PF11622"/>
    </source>
</evidence>
<dbReference type="PROSITE" id="PS51257">
    <property type="entry name" value="PROKAR_LIPOPROTEIN"/>
    <property type="match status" value="1"/>
</dbReference>
<organism evidence="4 5">
    <name type="scientific">Gibbsiella quercinecans</name>
    <dbReference type="NCBI Taxonomy" id="929813"/>
    <lineage>
        <taxon>Bacteria</taxon>
        <taxon>Pseudomonadati</taxon>
        <taxon>Pseudomonadota</taxon>
        <taxon>Gammaproteobacteria</taxon>
        <taxon>Enterobacterales</taxon>
        <taxon>Yersiniaceae</taxon>
        <taxon>Gibbsiella</taxon>
    </lineage>
</organism>
<dbReference type="KEGG" id="gqu:AWC35_06510"/>
<dbReference type="AlphaFoldDB" id="A0A250AYG2"/>
<dbReference type="RefSeq" id="WP_095845627.1">
    <property type="nucleotide sequence ID" value="NZ_CP014136.1"/>
</dbReference>
<dbReference type="Pfam" id="PF11622">
    <property type="entry name" value="DUF3251"/>
    <property type="match status" value="1"/>
</dbReference>